<dbReference type="InterPro" id="IPR016053">
    <property type="entry name" value="Haem_Oase-like"/>
</dbReference>
<dbReference type="RefSeq" id="WP_367956428.1">
    <property type="nucleotide sequence ID" value="NZ_JBDPGJ010000005.1"/>
</dbReference>
<evidence type="ECO:0000313" key="1">
    <source>
        <dbReference type="EMBL" id="MEX0408567.1"/>
    </source>
</evidence>
<dbReference type="Pfam" id="PF01126">
    <property type="entry name" value="Heme_oxygenase"/>
    <property type="match status" value="1"/>
</dbReference>
<sequence length="215" mass="24792">MIGEWSRVRAARAWAKLKRQEGVLPLPQPLMERLRKETRSRHVRLERDMGLTPYTVTRMNIVRLLGKFHRFYSSWESWIEASPVDRDFFDPRRKLHLIGRDLAALGLAVPRTDHAERIDLGSPSLERAFGSLYVVEGSTLGGQVINRWLEHSPWVPERGLSYFASYGRDVGVMWRRFQTMIGDRVPVSAHDEVVAGAVTTFDQMYFCLCGKEEMA</sequence>
<dbReference type="EMBL" id="JBDPGJ010000005">
    <property type="protein sequence ID" value="MEX0408567.1"/>
    <property type="molecule type" value="Genomic_DNA"/>
</dbReference>
<dbReference type="InterPro" id="IPR016084">
    <property type="entry name" value="Haem_Oase-like_multi-hlx"/>
</dbReference>
<gene>
    <name evidence="1" type="ORF">ABGN05_23185</name>
</gene>
<name>A0ABV3SP45_9HYPH</name>
<keyword evidence="2" id="KW-1185">Reference proteome</keyword>
<comment type="caution">
    <text evidence="1">The sequence shown here is derived from an EMBL/GenBank/DDBJ whole genome shotgun (WGS) entry which is preliminary data.</text>
</comment>
<dbReference type="Gene3D" id="1.20.910.10">
    <property type="entry name" value="Heme oxygenase-like"/>
    <property type="match status" value="1"/>
</dbReference>
<reference evidence="1 2" key="1">
    <citation type="submission" date="2024-05" db="EMBL/GenBank/DDBJ databases">
        <authorList>
            <person name="Jiang F."/>
        </authorList>
    </citation>
    <scope>NUCLEOTIDE SEQUENCE [LARGE SCALE GENOMIC DNA]</scope>
    <source>
        <strain evidence="1 2">LZ166</strain>
    </source>
</reference>
<dbReference type="CDD" id="cd19166">
    <property type="entry name" value="HemeO-bac"/>
    <property type="match status" value="1"/>
</dbReference>
<protein>
    <submittedName>
        <fullName evidence="1">Biliverdin-producing heme oxygenase</fullName>
    </submittedName>
</protein>
<dbReference type="SUPFAM" id="SSF48613">
    <property type="entry name" value="Heme oxygenase-like"/>
    <property type="match status" value="1"/>
</dbReference>
<dbReference type="Proteomes" id="UP001556692">
    <property type="component" value="Unassembled WGS sequence"/>
</dbReference>
<accession>A0ABV3SP45</accession>
<proteinExistence type="predicted"/>
<evidence type="ECO:0000313" key="2">
    <source>
        <dbReference type="Proteomes" id="UP001556692"/>
    </source>
</evidence>
<organism evidence="1 2">
    <name type="scientific">Aquibium pacificus</name>
    <dbReference type="NCBI Taxonomy" id="3153579"/>
    <lineage>
        <taxon>Bacteria</taxon>
        <taxon>Pseudomonadati</taxon>
        <taxon>Pseudomonadota</taxon>
        <taxon>Alphaproteobacteria</taxon>
        <taxon>Hyphomicrobiales</taxon>
        <taxon>Phyllobacteriaceae</taxon>
        <taxon>Aquibium</taxon>
    </lineage>
</organism>